<sequence>MCFVAAVAGSPRLPRCQSRPRGSGQQRCRLPSIDRDFPHKSVSPEALTGRLTTPRTLSNVKGKRTSIPRANRGAFIRQRLAPLGTNQQFVF</sequence>
<name>A0A0F7VDP8_TOXGV</name>
<proteinExistence type="predicted"/>
<evidence type="ECO:0000313" key="2">
    <source>
        <dbReference type="EMBL" id="CEL78065.1"/>
    </source>
</evidence>
<evidence type="ECO:0000256" key="1">
    <source>
        <dbReference type="SAM" id="MobiDB-lite"/>
    </source>
</evidence>
<dbReference type="AlphaFoldDB" id="A0A0F7VDP8"/>
<feature type="region of interest" description="Disordered" evidence="1">
    <location>
        <begin position="15"/>
        <end position="44"/>
    </location>
</feature>
<protein>
    <submittedName>
        <fullName evidence="2">Uncharacterized protein</fullName>
    </submittedName>
</protein>
<dbReference type="EMBL" id="LN714502">
    <property type="protein sequence ID" value="CEL78065.1"/>
    <property type="molecule type" value="Genomic_DNA"/>
</dbReference>
<organism evidence="2">
    <name type="scientific">Toxoplasma gondii (strain ATCC 50861 / VEG)</name>
    <dbReference type="NCBI Taxonomy" id="432359"/>
    <lineage>
        <taxon>Eukaryota</taxon>
        <taxon>Sar</taxon>
        <taxon>Alveolata</taxon>
        <taxon>Apicomplexa</taxon>
        <taxon>Conoidasida</taxon>
        <taxon>Coccidia</taxon>
        <taxon>Eucoccidiorida</taxon>
        <taxon>Eimeriorina</taxon>
        <taxon>Sarcocystidae</taxon>
        <taxon>Toxoplasma</taxon>
    </lineage>
</organism>
<reference evidence="2" key="1">
    <citation type="journal article" date="2015" name="PLoS ONE">
        <title>Comprehensive Evaluation of Toxoplasma gondii VEG and Neospora caninum LIV Genomes with Tachyzoite Stage Transcriptome and Proteome Defines Novel Transcript Features.</title>
        <authorList>
            <person name="Ramaprasad A."/>
            <person name="Mourier T."/>
            <person name="Naeem R."/>
            <person name="Malas T.B."/>
            <person name="Moussa E."/>
            <person name="Panigrahi A."/>
            <person name="Vermont S.J."/>
            <person name="Otto T.D."/>
            <person name="Wastling J."/>
            <person name="Pain A."/>
        </authorList>
    </citation>
    <scope>NUCLEOTIDE SEQUENCE</scope>
    <source>
        <strain evidence="2">VEG</strain>
    </source>
</reference>
<accession>A0A0F7VDP8</accession>
<gene>
    <name evidence="2" type="ORF">BN1205_070045</name>
</gene>